<gene>
    <name evidence="2" type="ORF">THAOC_28368</name>
</gene>
<dbReference type="AlphaFoldDB" id="K0RGI7"/>
<name>K0RGI7_THAOC</name>
<comment type="caution">
    <text evidence="2">The sequence shown here is derived from an EMBL/GenBank/DDBJ whole genome shotgun (WGS) entry which is preliminary data.</text>
</comment>
<accession>K0RGI7</accession>
<feature type="region of interest" description="Disordered" evidence="1">
    <location>
        <begin position="18"/>
        <end position="44"/>
    </location>
</feature>
<evidence type="ECO:0000256" key="1">
    <source>
        <dbReference type="SAM" id="MobiDB-lite"/>
    </source>
</evidence>
<evidence type="ECO:0000313" key="2">
    <source>
        <dbReference type="EMBL" id="EJK52365.1"/>
    </source>
</evidence>
<sequence>MPPAAADVATAIFSSTFPSPEEYAPRRSSLSSRPPIKSRVTSSLPSTACRAEEIWKSASDDPAGGIDDPAGGIRAETCRGCRAEGRDE</sequence>
<evidence type="ECO:0000313" key="3">
    <source>
        <dbReference type="Proteomes" id="UP000266841"/>
    </source>
</evidence>
<dbReference type="Proteomes" id="UP000266841">
    <property type="component" value="Unassembled WGS sequence"/>
</dbReference>
<feature type="compositionally biased region" description="Low complexity" evidence="1">
    <location>
        <begin position="26"/>
        <end position="39"/>
    </location>
</feature>
<keyword evidence="3" id="KW-1185">Reference proteome</keyword>
<proteinExistence type="predicted"/>
<dbReference type="EMBL" id="AGNL01039987">
    <property type="protein sequence ID" value="EJK52365.1"/>
    <property type="molecule type" value="Genomic_DNA"/>
</dbReference>
<reference evidence="2 3" key="1">
    <citation type="journal article" date="2012" name="Genome Biol.">
        <title>Genome and low-iron response of an oceanic diatom adapted to chronic iron limitation.</title>
        <authorList>
            <person name="Lommer M."/>
            <person name="Specht M."/>
            <person name="Roy A.S."/>
            <person name="Kraemer L."/>
            <person name="Andreson R."/>
            <person name="Gutowska M.A."/>
            <person name="Wolf J."/>
            <person name="Bergner S.V."/>
            <person name="Schilhabel M.B."/>
            <person name="Klostermeier U.C."/>
            <person name="Beiko R.G."/>
            <person name="Rosenstiel P."/>
            <person name="Hippler M."/>
            <person name="Laroche J."/>
        </authorList>
    </citation>
    <scope>NUCLEOTIDE SEQUENCE [LARGE SCALE GENOMIC DNA]</scope>
    <source>
        <strain evidence="2 3">CCMP1005</strain>
    </source>
</reference>
<protein>
    <submittedName>
        <fullName evidence="2">Uncharacterized protein</fullName>
    </submittedName>
</protein>
<organism evidence="2 3">
    <name type="scientific">Thalassiosira oceanica</name>
    <name type="common">Marine diatom</name>
    <dbReference type="NCBI Taxonomy" id="159749"/>
    <lineage>
        <taxon>Eukaryota</taxon>
        <taxon>Sar</taxon>
        <taxon>Stramenopiles</taxon>
        <taxon>Ochrophyta</taxon>
        <taxon>Bacillariophyta</taxon>
        <taxon>Coscinodiscophyceae</taxon>
        <taxon>Thalassiosirophycidae</taxon>
        <taxon>Thalassiosirales</taxon>
        <taxon>Thalassiosiraceae</taxon>
        <taxon>Thalassiosira</taxon>
    </lineage>
</organism>